<comment type="caution">
    <text evidence="2">The sequence shown here is derived from an EMBL/GenBank/DDBJ whole genome shotgun (WGS) entry which is preliminary data.</text>
</comment>
<reference evidence="2 3" key="1">
    <citation type="submission" date="2020-08" db="EMBL/GenBank/DDBJ databases">
        <title>Genomic Encyclopedia of Type Strains, Phase IV (KMG-IV): sequencing the most valuable type-strain genomes for metagenomic binning, comparative biology and taxonomic classification.</title>
        <authorList>
            <person name="Goeker M."/>
        </authorList>
    </citation>
    <scope>NUCLEOTIDE SEQUENCE [LARGE SCALE GENOMIC DNA]</scope>
    <source>
        <strain evidence="2 3">DSM 100044</strain>
    </source>
</reference>
<feature type="domain" description="DUF427" evidence="1">
    <location>
        <begin position="2"/>
        <end position="88"/>
    </location>
</feature>
<dbReference type="Pfam" id="PF04248">
    <property type="entry name" value="NTP_transf_9"/>
    <property type="match status" value="1"/>
</dbReference>
<evidence type="ECO:0000313" key="2">
    <source>
        <dbReference type="EMBL" id="MBB5716909.1"/>
    </source>
</evidence>
<dbReference type="RefSeq" id="WP_184060588.1">
    <property type="nucleotide sequence ID" value="NZ_JACIJK010000017.1"/>
</dbReference>
<sequence length="93" mass="10243">MVEAQWNGSLIASSDNTVVVEGNHYFPAEAVDPAVLRPSSTTTACPWKGTAHYYSLVVNGSENRDAAWYYPDPKPKAENIRDRIAFWKGVTVG</sequence>
<dbReference type="InterPro" id="IPR007361">
    <property type="entry name" value="DUF427"/>
</dbReference>
<organism evidence="2 3">
    <name type="scientific">Sphingomonas aerophila</name>
    <dbReference type="NCBI Taxonomy" id="1344948"/>
    <lineage>
        <taxon>Bacteria</taxon>
        <taxon>Pseudomonadati</taxon>
        <taxon>Pseudomonadota</taxon>
        <taxon>Alphaproteobacteria</taxon>
        <taxon>Sphingomonadales</taxon>
        <taxon>Sphingomonadaceae</taxon>
        <taxon>Sphingomonas</taxon>
    </lineage>
</organism>
<dbReference type="Gene3D" id="2.170.150.40">
    <property type="entry name" value="Domain of unknown function (DUF427)"/>
    <property type="match status" value="1"/>
</dbReference>
<name>A0A7W9BH82_9SPHN</name>
<evidence type="ECO:0000259" key="1">
    <source>
        <dbReference type="Pfam" id="PF04248"/>
    </source>
</evidence>
<dbReference type="EMBL" id="JACIJK010000017">
    <property type="protein sequence ID" value="MBB5716909.1"/>
    <property type="molecule type" value="Genomic_DNA"/>
</dbReference>
<accession>A0A7W9BH82</accession>
<dbReference type="PANTHER" id="PTHR34310">
    <property type="entry name" value="DUF427 DOMAIN PROTEIN (AFU_ORTHOLOGUE AFUA_3G02220)"/>
    <property type="match status" value="1"/>
</dbReference>
<dbReference type="AlphaFoldDB" id="A0A7W9BH82"/>
<dbReference type="Proteomes" id="UP000546200">
    <property type="component" value="Unassembled WGS sequence"/>
</dbReference>
<proteinExistence type="predicted"/>
<evidence type="ECO:0000313" key="3">
    <source>
        <dbReference type="Proteomes" id="UP000546200"/>
    </source>
</evidence>
<protein>
    <submittedName>
        <fullName evidence="2">Uncharacterized protein (DUF427 family)</fullName>
    </submittedName>
</protein>
<dbReference type="PANTHER" id="PTHR34310:SF5">
    <property type="entry name" value="DUF427 DOMAIN PROTEIN (AFU_ORTHOLOGUE AFUA_3G02220)"/>
    <property type="match status" value="1"/>
</dbReference>
<dbReference type="InterPro" id="IPR038694">
    <property type="entry name" value="DUF427_sf"/>
</dbReference>
<gene>
    <name evidence="2" type="ORF">FHS94_003781</name>
</gene>
<keyword evidence="3" id="KW-1185">Reference proteome</keyword>